<dbReference type="EMBL" id="OBQK01000001">
    <property type="protein sequence ID" value="SOC52039.1"/>
    <property type="molecule type" value="Genomic_DNA"/>
</dbReference>
<dbReference type="AlphaFoldDB" id="A0A285VD63"/>
<gene>
    <name evidence="1" type="ORF">SAMN05421879_101393</name>
</gene>
<dbReference type="Pfam" id="PF12787">
    <property type="entry name" value="EcsC"/>
    <property type="match status" value="1"/>
</dbReference>
<sequence length="242" mass="24573">MGLFGSDDTSPATTAAEPDGQLDKVANAFIGRLMDLGIDGVGPVDSVAQVVAKARRKHGADVESAVAEIVRDHVKLAGVAGFATGVGGVVTMPVSLPANVVGFYALATRMVASVAILRGYDISTPGARAAITLALVGADADDLISKAGLSAANLTGSGRIARLAVSRMPKAAAMMVNKAVAFRLLTTVGGKALSRFVRFVPVAGGIVGAGLDGLLMKRLADHARQEFTPRAAGEVVRDAVEA</sequence>
<name>A0A285VD63_9MICO</name>
<accession>A0A285VD63</accession>
<evidence type="ECO:0000313" key="2">
    <source>
        <dbReference type="Proteomes" id="UP000219688"/>
    </source>
</evidence>
<dbReference type="RefSeq" id="WP_244903636.1">
    <property type="nucleotide sequence ID" value="NZ_OBQK01000001.1"/>
</dbReference>
<dbReference type="Proteomes" id="UP000219688">
    <property type="component" value="Unassembled WGS sequence"/>
</dbReference>
<protein>
    <submittedName>
        <fullName evidence="1">EcsC protein family protein</fullName>
    </submittedName>
</protein>
<dbReference type="InterPro" id="IPR024787">
    <property type="entry name" value="EcsC"/>
</dbReference>
<proteinExistence type="predicted"/>
<organism evidence="1 2">
    <name type="scientific">Ornithinimicrobium cerasi</name>
    <dbReference type="NCBI Taxonomy" id="2248773"/>
    <lineage>
        <taxon>Bacteria</taxon>
        <taxon>Bacillati</taxon>
        <taxon>Actinomycetota</taxon>
        <taxon>Actinomycetes</taxon>
        <taxon>Micrococcales</taxon>
        <taxon>Ornithinimicrobiaceae</taxon>
        <taxon>Ornithinimicrobium</taxon>
    </lineage>
</organism>
<evidence type="ECO:0000313" key="1">
    <source>
        <dbReference type="EMBL" id="SOC52039.1"/>
    </source>
</evidence>
<keyword evidence="2" id="KW-1185">Reference proteome</keyword>
<reference evidence="2" key="1">
    <citation type="submission" date="2017-08" db="EMBL/GenBank/DDBJ databases">
        <authorList>
            <person name="Varghese N."/>
            <person name="Submissions S."/>
        </authorList>
    </citation>
    <scope>NUCLEOTIDE SEQUENCE [LARGE SCALE GENOMIC DNA]</scope>
    <source>
        <strain evidence="2">USBA17B2</strain>
    </source>
</reference>